<dbReference type="Pfam" id="PF00378">
    <property type="entry name" value="ECH_1"/>
    <property type="match status" value="1"/>
</dbReference>
<dbReference type="PANTHER" id="PTHR43684">
    <property type="match status" value="1"/>
</dbReference>
<dbReference type="AlphaFoldDB" id="A0A2L2T4P8"/>
<comment type="similarity">
    <text evidence="1">Belongs to the enoyl-CoA hydratase/isomerase family.</text>
</comment>
<dbReference type="STRING" id="56646.A0A2L2T4P8"/>
<dbReference type="CDD" id="cd06558">
    <property type="entry name" value="crotonase-like"/>
    <property type="match status" value="1"/>
</dbReference>
<name>A0A2L2T4P8_9HYPO</name>
<reference evidence="3" key="1">
    <citation type="submission" date="2014-10" db="EMBL/GenBank/DDBJ databases">
        <authorList>
            <person name="King R."/>
        </authorList>
    </citation>
    <scope>NUCLEOTIDE SEQUENCE [LARGE SCALE GENOMIC DNA]</scope>
    <source>
        <strain evidence="3">A3/5</strain>
    </source>
</reference>
<evidence type="ECO:0000313" key="3">
    <source>
        <dbReference type="Proteomes" id="UP000245910"/>
    </source>
</evidence>
<dbReference type="EMBL" id="LN649232">
    <property type="protein sequence ID" value="CEI42200.1"/>
    <property type="molecule type" value="Genomic_DNA"/>
</dbReference>
<dbReference type="InterPro" id="IPR051053">
    <property type="entry name" value="ECH/Chromodomain_protein"/>
</dbReference>
<dbReference type="Proteomes" id="UP000245910">
    <property type="component" value="Chromosome IIII"/>
</dbReference>
<dbReference type="InterPro" id="IPR029045">
    <property type="entry name" value="ClpP/crotonase-like_dom_sf"/>
</dbReference>
<protein>
    <recommendedName>
        <fullName evidence="4">Enoyl-CoA hydratase</fullName>
    </recommendedName>
</protein>
<dbReference type="Gene3D" id="3.90.226.10">
    <property type="entry name" value="2-enoyl-CoA Hydratase, Chain A, domain 1"/>
    <property type="match status" value="1"/>
</dbReference>
<evidence type="ECO:0008006" key="4">
    <source>
        <dbReference type="Google" id="ProtNLM"/>
    </source>
</evidence>
<proteinExistence type="inferred from homology"/>
<dbReference type="OrthoDB" id="2018133at2759"/>
<dbReference type="PANTHER" id="PTHR43684:SF4">
    <property type="entry name" value="ENOYL-COA HYDRATASE_ISOMERASE FAMILY PROTEIN (AFU_ORTHOLOGUE AFUA_1G01890)"/>
    <property type="match status" value="1"/>
</dbReference>
<accession>A0A2L2T4P8</accession>
<keyword evidence="3" id="KW-1185">Reference proteome</keyword>
<evidence type="ECO:0000256" key="1">
    <source>
        <dbReference type="ARBA" id="ARBA00005254"/>
    </source>
</evidence>
<dbReference type="SUPFAM" id="SSF52096">
    <property type="entry name" value="ClpP/crotonase"/>
    <property type="match status" value="1"/>
</dbReference>
<dbReference type="InterPro" id="IPR001753">
    <property type="entry name" value="Enoyl-CoA_hydra/iso"/>
</dbReference>
<organism evidence="2 3">
    <name type="scientific">Fusarium venenatum</name>
    <dbReference type="NCBI Taxonomy" id="56646"/>
    <lineage>
        <taxon>Eukaryota</taxon>
        <taxon>Fungi</taxon>
        <taxon>Dikarya</taxon>
        <taxon>Ascomycota</taxon>
        <taxon>Pezizomycotina</taxon>
        <taxon>Sordariomycetes</taxon>
        <taxon>Hypocreomycetidae</taxon>
        <taxon>Hypocreales</taxon>
        <taxon>Nectriaceae</taxon>
        <taxon>Fusarium</taxon>
    </lineage>
</organism>
<sequence>MSSTFAAPASYSALPFKDISVSHVPATCPTATKVLIVAFNRPEKHNAVTANLLEELESIYRIIDQDDRVRAIVLTGIGNAFCAGADLQVGFAPLMAHKESEGSISRYRDQGGRVALAMTNCTKPTIVAVNGPAAGFGMTITLPAAIRVAWSGAKLALPFARLGLTLESCSAFFLPRLIGLANATHISTTGATYLASDPLVKSMFSKLLPTPQETVAYALELATEIADNTSLTSTKLMRDMLLYGPNTPEEMHVLDSKAFISVVGSKDNVAGIKSVIKKTKPEFSGAFDQASVPFWPWWKFGNDTHPDAKL</sequence>
<evidence type="ECO:0000313" key="2">
    <source>
        <dbReference type="EMBL" id="CEI42200.1"/>
    </source>
</evidence>